<dbReference type="Pfam" id="PF00204">
    <property type="entry name" value="DNA_gyraseB"/>
    <property type="match status" value="1"/>
</dbReference>
<evidence type="ECO:0000256" key="9">
    <source>
        <dbReference type="ARBA" id="ARBA00022842"/>
    </source>
</evidence>
<dbReference type="InterPro" id="IPR006171">
    <property type="entry name" value="TOPRIM_dom"/>
</dbReference>
<dbReference type="PANTHER" id="PTHR10169:SF38">
    <property type="entry name" value="DNA TOPOISOMERASE 2"/>
    <property type="match status" value="1"/>
</dbReference>
<dbReference type="PRINTS" id="PR00418">
    <property type="entry name" value="TPI2FAMILY"/>
</dbReference>
<dbReference type="Gene3D" id="3.30.1360.40">
    <property type="match status" value="1"/>
</dbReference>
<evidence type="ECO:0000256" key="1">
    <source>
        <dbReference type="ARBA" id="ARBA00000185"/>
    </source>
</evidence>
<name>A0A6C0HQJ4_9ZZZZ</name>
<keyword evidence="12" id="KW-0413">Isomerase</keyword>
<evidence type="ECO:0000256" key="4">
    <source>
        <dbReference type="ARBA" id="ARBA00011080"/>
    </source>
</evidence>
<dbReference type="EMBL" id="MN739998">
    <property type="protein sequence ID" value="QHT82375.1"/>
    <property type="molecule type" value="Genomic_DNA"/>
</dbReference>
<keyword evidence="10" id="KW-0799">Topoisomerase</keyword>
<dbReference type="Pfam" id="PF16898">
    <property type="entry name" value="TOPRIM_C"/>
    <property type="match status" value="1"/>
</dbReference>
<dbReference type="SUPFAM" id="SSF56719">
    <property type="entry name" value="Type II DNA topoisomerase"/>
    <property type="match status" value="1"/>
</dbReference>
<sequence>MSDATKDKKALEQLYQIKTDKQHVLDNPDTYTGSMELTDYNTFIYDDESNKILNKQLNIIPGLYKLFDECIVNCRDHCTRTKQVQTTGSPDVNLVTNIQVDITEDGTITLTNDGDGVDVAKHPTENIWIPEMIFGHLRTSTNYDKSQKKITGGKNGFGIKLVFIWSVQAKIETVDSTRKLKYIQEFNDNLNTIKPPIITKCSKKPYTIISFKPDYARLGITGLSPDMLALFKRRVYDIAAITDQTVKVKYNSELVPVRNLQQYVELFIGKGEEPRVYEKVNERWEYVVCLAKDEFTQTSFVNGIFTGKGGKHVEYIMNQIIRKMTVHIKTKKKIDVKPNAIKDQIWIFLRCDIDNPVFESQTKDFMSTSSSAFGSSCEVSDKFIEKIAKIGIMDAACTITEAKETKISKKSDGSKVKSIRGIPKLIDANLAGTNKSGECTLILCEGDSAKAGIVSGLSASDRNIIGVYPLKGKLFNVRGETLKRVMENKEICELKQIIGLETGKSYTAETAKQCLRYNKILFMTDQDLDGSHIKGLGINLFDAQWNTLLEIPGFIGFMNTPIIKAHKGSNELLFYNDGEYDKWKQTDEAKGWKCKYYKGLGTSTGKEFKEYFANKKVVEFISSGEKSRDAIDMAFNKKRVVCRKDWLATYNRNDYLDTDKVNVSYEEFIEKEMIHFSKYDCERAIPNIDGLKTSQRKVLYTCFKRKIVSEIKVAQLSGSVSEISRYHHGEQSLNGTIVNMAQNFVGSNNINLLKPNGQFGTRLQGGDDSASERYIFTELNEMTRHIFKEEDDEILEYLQDDGYSVEPMYYVPIIPLILINGSKGIGTGFSTDILCYNPVEIIDFVTKKINGIDASNINILPFYEGFKGEIKDIGKGRYLFRGIYEVISDKQVRVTELPVGSWTDDFKQHIEDLMDKDKSPPTPASATTSASSKYIPSGIKDYVDMSTDTNVDITITFCTNVVPDMINAMGENEYETCNSLEKLLKLYTTRSTNNMHVFDENEKLVKFDTIGDLIEHYIKIRINAYKLRKTHQLEKMSKNVCTLTNKANFITELLNGTLDLRKKKTEEVSRLLKTKKYDLMEDSFNYLTRMPMDSVTDENVERIISDKKKMNELYDNLTHMKEEQIWLRELSELKEKYIEYIGDFRKAGTSGKIKEKGKVKVKGTNGK</sequence>
<evidence type="ECO:0000256" key="6">
    <source>
        <dbReference type="ARBA" id="ARBA00022723"/>
    </source>
</evidence>
<dbReference type="InterPro" id="IPR031660">
    <property type="entry name" value="TOPRIM_C"/>
</dbReference>
<evidence type="ECO:0000256" key="10">
    <source>
        <dbReference type="ARBA" id="ARBA00023029"/>
    </source>
</evidence>
<dbReference type="Pfam" id="PF00521">
    <property type="entry name" value="DNA_topoisoIV"/>
    <property type="match status" value="1"/>
</dbReference>
<evidence type="ECO:0000256" key="8">
    <source>
        <dbReference type="ARBA" id="ARBA00022840"/>
    </source>
</evidence>
<dbReference type="EC" id="5.6.2.2" evidence="5"/>
<dbReference type="InterPro" id="IPR002205">
    <property type="entry name" value="Topo_IIA_dom_A"/>
</dbReference>
<keyword evidence="7" id="KW-0547">Nucleotide-binding</keyword>
<dbReference type="Gene3D" id="3.30.1490.30">
    <property type="match status" value="1"/>
</dbReference>
<dbReference type="InterPro" id="IPR018522">
    <property type="entry name" value="TopoIIA_CS"/>
</dbReference>
<comment type="similarity">
    <text evidence="4">Belongs to the type II topoisomerase family.</text>
</comment>
<dbReference type="Pfam" id="PF01751">
    <property type="entry name" value="Toprim"/>
    <property type="match status" value="1"/>
</dbReference>
<dbReference type="GO" id="GO:0005634">
    <property type="term" value="C:nucleus"/>
    <property type="evidence" value="ECO:0007669"/>
    <property type="project" value="TreeGrafter"/>
</dbReference>
<keyword evidence="11" id="KW-0238">DNA-binding</keyword>
<dbReference type="InterPro" id="IPR001241">
    <property type="entry name" value="Topo_IIA"/>
</dbReference>
<dbReference type="InterPro" id="IPR020568">
    <property type="entry name" value="Ribosomal_Su5_D2-typ_SF"/>
</dbReference>
<dbReference type="PROSITE" id="PS00177">
    <property type="entry name" value="TOPOISOMERASE_II"/>
    <property type="match status" value="1"/>
</dbReference>
<dbReference type="InterPro" id="IPR013757">
    <property type="entry name" value="Topo_IIA_A_a_sf"/>
</dbReference>
<dbReference type="Gene3D" id="3.90.199.10">
    <property type="entry name" value="Topoisomerase II, domain 5"/>
    <property type="match status" value="1"/>
</dbReference>
<dbReference type="InterPro" id="IPR001154">
    <property type="entry name" value="TopoII_euk"/>
</dbReference>
<dbReference type="PROSITE" id="PS52040">
    <property type="entry name" value="TOPO_IIA"/>
    <property type="match status" value="1"/>
</dbReference>
<dbReference type="SMART" id="SM00433">
    <property type="entry name" value="TOP2c"/>
    <property type="match status" value="1"/>
</dbReference>
<dbReference type="Gene3D" id="3.30.565.10">
    <property type="entry name" value="Histidine kinase-like ATPase, C-terminal domain"/>
    <property type="match status" value="1"/>
</dbReference>
<reference evidence="15" key="1">
    <citation type="journal article" date="2020" name="Nature">
        <title>Giant virus diversity and host interactions through global metagenomics.</title>
        <authorList>
            <person name="Schulz F."/>
            <person name="Roux S."/>
            <person name="Paez-Espino D."/>
            <person name="Jungbluth S."/>
            <person name="Walsh D.A."/>
            <person name="Denef V.J."/>
            <person name="McMahon K.D."/>
            <person name="Konstantinidis K.T."/>
            <person name="Eloe-Fadrosh E.A."/>
            <person name="Kyrpides N.C."/>
            <person name="Woyke T."/>
        </authorList>
    </citation>
    <scope>NUCLEOTIDE SEQUENCE</scope>
    <source>
        <strain evidence="15">GVMAG-M-3300023184-161</strain>
    </source>
</reference>
<proteinExistence type="inferred from homology"/>
<dbReference type="Gene3D" id="1.10.268.10">
    <property type="entry name" value="Topoisomerase, domain 3"/>
    <property type="match status" value="1"/>
</dbReference>
<keyword evidence="9" id="KW-0460">Magnesium</keyword>
<dbReference type="GO" id="GO:0003677">
    <property type="term" value="F:DNA binding"/>
    <property type="evidence" value="ECO:0007669"/>
    <property type="project" value="UniProtKB-KW"/>
</dbReference>
<feature type="domain" description="Toprim" evidence="13">
    <location>
        <begin position="439"/>
        <end position="556"/>
    </location>
</feature>
<evidence type="ECO:0000256" key="5">
    <source>
        <dbReference type="ARBA" id="ARBA00012895"/>
    </source>
</evidence>
<evidence type="ECO:0000259" key="14">
    <source>
        <dbReference type="PROSITE" id="PS52040"/>
    </source>
</evidence>
<organism evidence="15">
    <name type="scientific">viral metagenome</name>
    <dbReference type="NCBI Taxonomy" id="1070528"/>
    <lineage>
        <taxon>unclassified sequences</taxon>
        <taxon>metagenomes</taxon>
        <taxon>organismal metagenomes</taxon>
    </lineage>
</organism>
<dbReference type="FunFam" id="3.40.50.670:FF:000001">
    <property type="entry name" value="DNA topoisomerase 2"/>
    <property type="match status" value="1"/>
</dbReference>
<dbReference type="InterPro" id="IPR013758">
    <property type="entry name" value="Topo_IIA_A/C_ab"/>
</dbReference>
<dbReference type="GO" id="GO:0046872">
    <property type="term" value="F:metal ion binding"/>
    <property type="evidence" value="ECO:0007669"/>
    <property type="project" value="UniProtKB-KW"/>
</dbReference>
<dbReference type="GO" id="GO:0005524">
    <property type="term" value="F:ATP binding"/>
    <property type="evidence" value="ECO:0007669"/>
    <property type="project" value="UniProtKB-KW"/>
</dbReference>
<dbReference type="GO" id="GO:0000819">
    <property type="term" value="P:sister chromatid segregation"/>
    <property type="evidence" value="ECO:0007669"/>
    <property type="project" value="TreeGrafter"/>
</dbReference>
<dbReference type="PRINTS" id="PR01158">
    <property type="entry name" value="TOPISMRASEII"/>
</dbReference>
<dbReference type="InterPro" id="IPR014721">
    <property type="entry name" value="Ribsml_uS5_D2-typ_fold_subgr"/>
</dbReference>
<dbReference type="Gene3D" id="3.30.230.10">
    <property type="match status" value="1"/>
</dbReference>
<evidence type="ECO:0000313" key="15">
    <source>
        <dbReference type="EMBL" id="QHT82375.1"/>
    </source>
</evidence>
<dbReference type="Gene3D" id="3.40.50.670">
    <property type="match status" value="1"/>
</dbReference>
<feature type="domain" description="Topo IIA-type catalytic" evidence="14">
    <location>
        <begin position="684"/>
        <end position="1130"/>
    </location>
</feature>
<evidence type="ECO:0000256" key="11">
    <source>
        <dbReference type="ARBA" id="ARBA00023125"/>
    </source>
</evidence>
<dbReference type="AlphaFoldDB" id="A0A6C0HQJ4"/>
<evidence type="ECO:0000256" key="2">
    <source>
        <dbReference type="ARBA" id="ARBA00001913"/>
    </source>
</evidence>
<dbReference type="FunFam" id="3.90.199.10:FF:000002">
    <property type="entry name" value="DNA topoisomerase 2"/>
    <property type="match status" value="1"/>
</dbReference>
<dbReference type="PROSITE" id="PS50880">
    <property type="entry name" value="TOPRIM"/>
    <property type="match status" value="1"/>
</dbReference>
<dbReference type="InterPro" id="IPR013759">
    <property type="entry name" value="Topo_IIA_B_C"/>
</dbReference>
<evidence type="ECO:0000256" key="7">
    <source>
        <dbReference type="ARBA" id="ARBA00022741"/>
    </source>
</evidence>
<dbReference type="GO" id="GO:0006265">
    <property type="term" value="P:DNA topological change"/>
    <property type="evidence" value="ECO:0007669"/>
    <property type="project" value="InterPro"/>
</dbReference>
<keyword evidence="6" id="KW-0479">Metal-binding</keyword>
<dbReference type="PANTHER" id="PTHR10169">
    <property type="entry name" value="DNA TOPOISOMERASE/GYRASE"/>
    <property type="match status" value="1"/>
</dbReference>
<evidence type="ECO:0000256" key="12">
    <source>
        <dbReference type="ARBA" id="ARBA00023235"/>
    </source>
</evidence>
<comment type="cofactor">
    <cofactor evidence="3">
        <name>Mg(2+)</name>
        <dbReference type="ChEBI" id="CHEBI:18420"/>
    </cofactor>
</comment>
<dbReference type="InterPro" id="IPR050634">
    <property type="entry name" value="DNA_Topoisomerase_II"/>
</dbReference>
<dbReference type="SMART" id="SM00434">
    <property type="entry name" value="TOP4c"/>
    <property type="match status" value="1"/>
</dbReference>
<dbReference type="InterPro" id="IPR013506">
    <property type="entry name" value="Topo_IIA_bsu_dom2"/>
</dbReference>
<dbReference type="SUPFAM" id="SSF54211">
    <property type="entry name" value="Ribosomal protein S5 domain 2-like"/>
    <property type="match status" value="1"/>
</dbReference>
<evidence type="ECO:0000256" key="3">
    <source>
        <dbReference type="ARBA" id="ARBA00001946"/>
    </source>
</evidence>
<evidence type="ECO:0000259" key="13">
    <source>
        <dbReference type="PROSITE" id="PS50880"/>
    </source>
</evidence>
<protein>
    <recommendedName>
        <fullName evidence="5">DNA topoisomerase (ATP-hydrolyzing)</fullName>
        <ecNumber evidence="5">5.6.2.2</ecNumber>
    </recommendedName>
</protein>
<comment type="catalytic activity">
    <reaction evidence="1">
        <text>ATP-dependent breakage, passage and rejoining of double-stranded DNA.</text>
        <dbReference type="EC" id="5.6.2.2"/>
    </reaction>
</comment>
<dbReference type="GO" id="GO:0000712">
    <property type="term" value="P:resolution of meiotic recombination intermediates"/>
    <property type="evidence" value="ECO:0007669"/>
    <property type="project" value="TreeGrafter"/>
</dbReference>
<dbReference type="InterPro" id="IPR013760">
    <property type="entry name" value="Topo_IIA-like_dom_sf"/>
</dbReference>
<keyword evidence="8" id="KW-0067">ATP-binding</keyword>
<comment type="cofactor">
    <cofactor evidence="2">
        <name>Ca(2+)</name>
        <dbReference type="ChEBI" id="CHEBI:29108"/>
    </cofactor>
</comment>
<accession>A0A6C0HQJ4</accession>
<dbReference type="GO" id="GO:0003918">
    <property type="term" value="F:DNA topoisomerase type II (double strand cut, ATP-hydrolyzing) activity"/>
    <property type="evidence" value="ECO:0007669"/>
    <property type="project" value="UniProtKB-EC"/>
</dbReference>
<dbReference type="SUPFAM" id="SSF55874">
    <property type="entry name" value="ATPase domain of HSP90 chaperone/DNA topoisomerase II/histidine kinase"/>
    <property type="match status" value="1"/>
</dbReference>
<dbReference type="InterPro" id="IPR036890">
    <property type="entry name" value="HATPase_C_sf"/>
</dbReference>